<feature type="region of interest" description="Disordered" evidence="1">
    <location>
        <begin position="60"/>
        <end position="140"/>
    </location>
</feature>
<organism evidence="3 4">
    <name type="scientific">Paraphoma chrysanthemicola</name>
    <dbReference type="NCBI Taxonomy" id="798071"/>
    <lineage>
        <taxon>Eukaryota</taxon>
        <taxon>Fungi</taxon>
        <taxon>Dikarya</taxon>
        <taxon>Ascomycota</taxon>
        <taxon>Pezizomycotina</taxon>
        <taxon>Dothideomycetes</taxon>
        <taxon>Pleosporomycetidae</taxon>
        <taxon>Pleosporales</taxon>
        <taxon>Pleosporineae</taxon>
        <taxon>Phaeosphaeriaceae</taxon>
        <taxon>Paraphoma</taxon>
    </lineage>
</organism>
<dbReference type="PANTHER" id="PTHR33112">
    <property type="entry name" value="DOMAIN PROTEIN, PUTATIVE-RELATED"/>
    <property type="match status" value="1"/>
</dbReference>
<dbReference type="PANTHER" id="PTHR33112:SF1">
    <property type="entry name" value="HETEROKARYON INCOMPATIBILITY DOMAIN-CONTAINING PROTEIN"/>
    <property type="match status" value="1"/>
</dbReference>
<comment type="caution">
    <text evidence="3">The sequence shown here is derived from an EMBL/GenBank/DDBJ whole genome shotgun (WGS) entry which is preliminary data.</text>
</comment>
<dbReference type="Pfam" id="PF06985">
    <property type="entry name" value="HET"/>
    <property type="match status" value="1"/>
</dbReference>
<sequence length="836" mass="95935">MKKIARLKERWTERRAGANAPESHAVCQADLDFHQQATAPSPAFTHYLVNTPSFPFGPTHTTRPWSHYQTANPRGTSSSQLQSAVETQRANISRTVPQRPNNCSYDPYARPPKFDSPSGPGYEFSSSSGKPFVDRPASPDLGHSLLAPRVQLSPPLLYSNSLGATGTPPSSLCRRCINFQIGTRLEEKGKARFGHVFRVTPSGIDPHCQLCRQFREILDTAIALGDIDTDSEFDLSREPLELLDERGRYQGQSLIIDFRRSPRKVSLFPIQGAFAKYDPKLVRTENVYPLGNIIKPSGPDFEMIRSLLGTCRQRHMLACEPSPPRRDMLRLINCNSRQILPAEEGQRYICLSYVWGQDAAEKLEIDSTLPDNVPQTVEDAMFVAKHLDIPYLWVDRYCIDQDKPDEKHNIIKNMDKIYQGAELTIIAAAGDSPHYGLPGVQGRPRKPQYRLQGDRNTYVAADSVKEEIKASRWNSRGWCYQEMLLSPRRLVFTDSQMYFQCTVQHDIESLCCGLTSTIFKGAYQAFPYRSISHDHDAADALSHRLMEYYQRQLSYQSDIIDAFLGVFSAFDVSEELQHSVTHFYGVPMYHDKSNPEVTRQSFLNSLLWFIEVQDAGDAIYSNTFPSWTWASVKADRPLNEPGELHINTAEMLRGDEFPKDINIEFWHRDAGPMDIHTFVNQDSNWKAFHPWLDVTTWTRRYVVELNDEKHLRGTGFFDTDRERIIIRDSLALERLVVHIICLQISGFRAETRDLLIRGLLVVEIEPGVYRRVDFIDMEFWFRDFDLTYEAQVEMECTLVLPPWEREQTLKRNGWKDPDILEKLPGGVWARRTVRLI</sequence>
<proteinExistence type="predicted"/>
<evidence type="ECO:0000259" key="2">
    <source>
        <dbReference type="Pfam" id="PF06985"/>
    </source>
</evidence>
<evidence type="ECO:0000256" key="1">
    <source>
        <dbReference type="SAM" id="MobiDB-lite"/>
    </source>
</evidence>
<feature type="compositionally biased region" description="Polar residues" evidence="1">
    <location>
        <begin position="60"/>
        <end position="104"/>
    </location>
</feature>
<dbReference type="AlphaFoldDB" id="A0A8K0QY82"/>
<accession>A0A8K0QY82</accession>
<name>A0A8K0QY82_9PLEO</name>
<keyword evidence="4" id="KW-1185">Reference proteome</keyword>
<evidence type="ECO:0000313" key="4">
    <source>
        <dbReference type="Proteomes" id="UP000813461"/>
    </source>
</evidence>
<gene>
    <name evidence="3" type="ORF">FB567DRAFT_631361</name>
</gene>
<dbReference type="EMBL" id="JAGMVJ010000016">
    <property type="protein sequence ID" value="KAH7079567.1"/>
    <property type="molecule type" value="Genomic_DNA"/>
</dbReference>
<dbReference type="OrthoDB" id="5428863at2759"/>
<protein>
    <submittedName>
        <fullName evidence="3">Heterokaryon incompatibility protein-domain-containing protein</fullName>
    </submittedName>
</protein>
<dbReference type="Proteomes" id="UP000813461">
    <property type="component" value="Unassembled WGS sequence"/>
</dbReference>
<evidence type="ECO:0000313" key="3">
    <source>
        <dbReference type="EMBL" id="KAH7079567.1"/>
    </source>
</evidence>
<dbReference type="InterPro" id="IPR010730">
    <property type="entry name" value="HET"/>
</dbReference>
<reference evidence="3" key="1">
    <citation type="journal article" date="2021" name="Nat. Commun.">
        <title>Genetic determinants of endophytism in the Arabidopsis root mycobiome.</title>
        <authorList>
            <person name="Mesny F."/>
            <person name="Miyauchi S."/>
            <person name="Thiergart T."/>
            <person name="Pickel B."/>
            <person name="Atanasova L."/>
            <person name="Karlsson M."/>
            <person name="Huettel B."/>
            <person name="Barry K.W."/>
            <person name="Haridas S."/>
            <person name="Chen C."/>
            <person name="Bauer D."/>
            <person name="Andreopoulos W."/>
            <person name="Pangilinan J."/>
            <person name="LaButti K."/>
            <person name="Riley R."/>
            <person name="Lipzen A."/>
            <person name="Clum A."/>
            <person name="Drula E."/>
            <person name="Henrissat B."/>
            <person name="Kohler A."/>
            <person name="Grigoriev I.V."/>
            <person name="Martin F.M."/>
            <person name="Hacquard S."/>
        </authorList>
    </citation>
    <scope>NUCLEOTIDE SEQUENCE</scope>
    <source>
        <strain evidence="3">MPI-SDFR-AT-0120</strain>
    </source>
</reference>
<feature type="domain" description="Heterokaryon incompatibility" evidence="2">
    <location>
        <begin position="348"/>
        <end position="482"/>
    </location>
</feature>